<evidence type="ECO:0000313" key="2">
    <source>
        <dbReference type="Proteomes" id="UP001470230"/>
    </source>
</evidence>
<proteinExistence type="predicted"/>
<comment type="caution">
    <text evidence="1">The sequence shown here is derived from an EMBL/GenBank/DDBJ whole genome shotgun (WGS) entry which is preliminary data.</text>
</comment>
<protein>
    <submittedName>
        <fullName evidence="1">Uncharacterized protein</fullName>
    </submittedName>
</protein>
<name>A0ABR2IM60_9EUKA</name>
<gene>
    <name evidence="1" type="ORF">M9Y10_010492</name>
</gene>
<dbReference type="Proteomes" id="UP001470230">
    <property type="component" value="Unassembled WGS sequence"/>
</dbReference>
<reference evidence="1 2" key="1">
    <citation type="submission" date="2024-04" db="EMBL/GenBank/DDBJ databases">
        <title>Tritrichomonas musculus Genome.</title>
        <authorList>
            <person name="Alves-Ferreira E."/>
            <person name="Grigg M."/>
            <person name="Lorenzi H."/>
            <person name="Galac M."/>
        </authorList>
    </citation>
    <scope>NUCLEOTIDE SEQUENCE [LARGE SCALE GENOMIC DNA]</scope>
    <source>
        <strain evidence="1 2">EAF2021</strain>
    </source>
</reference>
<accession>A0ABR2IM60</accession>
<organism evidence="1 2">
    <name type="scientific">Tritrichomonas musculus</name>
    <dbReference type="NCBI Taxonomy" id="1915356"/>
    <lineage>
        <taxon>Eukaryota</taxon>
        <taxon>Metamonada</taxon>
        <taxon>Parabasalia</taxon>
        <taxon>Tritrichomonadida</taxon>
        <taxon>Tritrichomonadidae</taxon>
        <taxon>Tritrichomonas</taxon>
    </lineage>
</organism>
<evidence type="ECO:0000313" key="1">
    <source>
        <dbReference type="EMBL" id="KAK8864965.1"/>
    </source>
</evidence>
<keyword evidence="2" id="KW-1185">Reference proteome</keyword>
<dbReference type="EMBL" id="JAPFFF010000016">
    <property type="protein sequence ID" value="KAK8864965.1"/>
    <property type="molecule type" value="Genomic_DNA"/>
</dbReference>
<sequence>MSRNQSAHDDLSSDEYEEYENNNDLITLELRRSTIRLKYWQLCKHSPHIPNIYPKKELQECLSSDIRQFEEENNINEINIINFFKIYQDEKVAITNDNFRDYYKISEFLRVKSFLTQLKKYEKNFPMILISLSPKFSMKCQIQETD</sequence>